<evidence type="ECO:0000256" key="1">
    <source>
        <dbReference type="SAM" id="Phobius"/>
    </source>
</evidence>
<keyword evidence="1" id="KW-1133">Transmembrane helix</keyword>
<dbReference type="HOGENOM" id="CLU_073624_2_0_1"/>
<feature type="signal peptide" evidence="2">
    <location>
        <begin position="1"/>
        <end position="23"/>
    </location>
</feature>
<keyword evidence="1" id="KW-0812">Transmembrane</keyword>
<sequence length="145" mass="15991">MERRTRLLLLLLFLLNIITTALAASPTTFCKCTCAGNSTIIALDGAPPTTAAPPHALLERKPGGRTCSDCNRQFCLDYNLPKCKNAKEEEVFTTCFQRDSAKDEAVVFIFIFATVGLLVYAAVRPWVEQWAEVSSNLGPVQGSWY</sequence>
<dbReference type="PANTHER" id="PTHR36854">
    <property type="entry name" value="CHROMOSOME 9, WHOLE GENOME SHOTGUN SEQUENCE"/>
    <property type="match status" value="1"/>
</dbReference>
<feature type="chain" id="PRO_5004450012" evidence="2">
    <location>
        <begin position="24"/>
        <end position="145"/>
    </location>
</feature>
<feature type="transmembrane region" description="Helical" evidence="1">
    <location>
        <begin position="105"/>
        <end position="123"/>
    </location>
</feature>
<organism evidence="3 4">
    <name type="scientific">Coniosporium apollinis (strain CBS 100218)</name>
    <name type="common">Rock-inhabiting black yeast</name>
    <dbReference type="NCBI Taxonomy" id="1168221"/>
    <lineage>
        <taxon>Eukaryota</taxon>
        <taxon>Fungi</taxon>
        <taxon>Dikarya</taxon>
        <taxon>Ascomycota</taxon>
        <taxon>Pezizomycotina</taxon>
        <taxon>Dothideomycetes</taxon>
        <taxon>Dothideomycetes incertae sedis</taxon>
        <taxon>Coniosporium</taxon>
    </lineage>
</organism>
<proteinExistence type="predicted"/>
<dbReference type="Proteomes" id="UP000016924">
    <property type="component" value="Unassembled WGS sequence"/>
</dbReference>
<keyword evidence="2" id="KW-0732">Signal</keyword>
<reference evidence="4" key="1">
    <citation type="submission" date="2012-06" db="EMBL/GenBank/DDBJ databases">
        <title>The genome sequence of Coniosporium apollinis CBS 100218.</title>
        <authorList>
            <consortium name="The Broad Institute Genome Sequencing Platform"/>
            <person name="Cuomo C."/>
            <person name="Gorbushina A."/>
            <person name="Noack S."/>
            <person name="Walker B."/>
            <person name="Young S.K."/>
            <person name="Zeng Q."/>
            <person name="Gargeya S."/>
            <person name="Fitzgerald M."/>
            <person name="Haas B."/>
            <person name="Abouelleil A."/>
            <person name="Alvarado L."/>
            <person name="Arachchi H.M."/>
            <person name="Berlin A.M."/>
            <person name="Chapman S.B."/>
            <person name="Goldberg J."/>
            <person name="Griggs A."/>
            <person name="Gujja S."/>
            <person name="Hansen M."/>
            <person name="Howarth C."/>
            <person name="Imamovic A."/>
            <person name="Larimer J."/>
            <person name="McCowan C."/>
            <person name="Montmayeur A."/>
            <person name="Murphy C."/>
            <person name="Neiman D."/>
            <person name="Pearson M."/>
            <person name="Priest M."/>
            <person name="Roberts A."/>
            <person name="Saif S."/>
            <person name="Shea T."/>
            <person name="Sisk P."/>
            <person name="Sykes S."/>
            <person name="Wortman J."/>
            <person name="Nusbaum C."/>
            <person name="Birren B."/>
        </authorList>
    </citation>
    <scope>NUCLEOTIDE SEQUENCE [LARGE SCALE GENOMIC DNA]</scope>
    <source>
        <strain evidence="4">CBS 100218</strain>
    </source>
</reference>
<evidence type="ECO:0000313" key="4">
    <source>
        <dbReference type="Proteomes" id="UP000016924"/>
    </source>
</evidence>
<name>R7YTV0_CONA1</name>
<accession>R7YTV0</accession>
<dbReference type="eggNOG" id="ENOG502S5M9">
    <property type="taxonomic scope" value="Eukaryota"/>
</dbReference>
<dbReference type="RefSeq" id="XP_007780637.1">
    <property type="nucleotide sequence ID" value="XM_007782447.1"/>
</dbReference>
<dbReference type="GeneID" id="19901869"/>
<evidence type="ECO:0000256" key="2">
    <source>
        <dbReference type="SAM" id="SignalP"/>
    </source>
</evidence>
<dbReference type="AlphaFoldDB" id="R7YTV0"/>
<dbReference type="OrthoDB" id="2142503at2759"/>
<evidence type="ECO:0000313" key="3">
    <source>
        <dbReference type="EMBL" id="EON65320.1"/>
    </source>
</evidence>
<keyword evidence="1" id="KW-0472">Membrane</keyword>
<dbReference type="OMA" id="QGIDFCK"/>
<protein>
    <submittedName>
        <fullName evidence="3">Uncharacterized protein</fullName>
    </submittedName>
</protein>
<dbReference type="EMBL" id="JH767573">
    <property type="protein sequence ID" value="EON65320.1"/>
    <property type="molecule type" value="Genomic_DNA"/>
</dbReference>
<dbReference type="PANTHER" id="PTHR36854:SF1">
    <property type="entry name" value="TRANSMEMBRANE PROTEIN"/>
    <property type="match status" value="1"/>
</dbReference>
<gene>
    <name evidence="3" type="ORF">W97_04558</name>
</gene>
<keyword evidence="4" id="KW-1185">Reference proteome</keyword>